<evidence type="ECO:0000259" key="1">
    <source>
        <dbReference type="PROSITE" id="PS50866"/>
    </source>
</evidence>
<dbReference type="InterPro" id="IPR036598">
    <property type="entry name" value="GOLD_dom_sf"/>
</dbReference>
<dbReference type="Pfam" id="PF04707">
    <property type="entry name" value="PRELI"/>
    <property type="match status" value="1"/>
</dbReference>
<evidence type="ECO:0000313" key="4">
    <source>
        <dbReference type="Proteomes" id="UP001166093"/>
    </source>
</evidence>
<reference evidence="3" key="1">
    <citation type="journal article" date="2021" name="Cell">
        <title>Tracing the genetic footprints of vertebrate landing in non-teleost ray-finned fishes.</title>
        <authorList>
            <person name="Bi X."/>
            <person name="Wang K."/>
            <person name="Yang L."/>
            <person name="Pan H."/>
            <person name="Jiang H."/>
            <person name="Wei Q."/>
            <person name="Fang M."/>
            <person name="Yu H."/>
            <person name="Zhu C."/>
            <person name="Cai Y."/>
            <person name="He Y."/>
            <person name="Gan X."/>
            <person name="Zeng H."/>
            <person name="Yu D."/>
            <person name="Zhu Y."/>
            <person name="Jiang H."/>
            <person name="Qiu Q."/>
            <person name="Yang H."/>
            <person name="Zhang Y.E."/>
            <person name="Wang W."/>
            <person name="Zhu M."/>
            <person name="He S."/>
            <person name="Zhang G."/>
        </authorList>
    </citation>
    <scope>NUCLEOTIDE SEQUENCE</scope>
    <source>
        <strain evidence="3">Pddl_001</strain>
    </source>
</reference>
<gene>
    <name evidence="3" type="primary">Sec14l1_0</name>
    <name evidence="3" type="ORF">GTO93_0012408</name>
</gene>
<accession>A0ABS2YC97</accession>
<evidence type="ECO:0000313" key="3">
    <source>
        <dbReference type="EMBL" id="MBN3284162.1"/>
    </source>
</evidence>
<feature type="domain" description="PRELI/MSF1" evidence="2">
    <location>
        <begin position="1"/>
        <end position="154"/>
    </location>
</feature>
<dbReference type="Gene3D" id="2.60.120.680">
    <property type="entry name" value="GOLD domain"/>
    <property type="match status" value="1"/>
</dbReference>
<name>A0ABS2YC97_POLSP</name>
<dbReference type="InterPro" id="IPR009038">
    <property type="entry name" value="GOLD_dom"/>
</dbReference>
<feature type="domain" description="GOLD" evidence="1">
    <location>
        <begin position="452"/>
        <end position="601"/>
    </location>
</feature>
<dbReference type="EMBL" id="JAAWVQ010133924">
    <property type="protein sequence ID" value="MBN3284162.1"/>
    <property type="molecule type" value="Genomic_DNA"/>
</dbReference>
<dbReference type="PANTHER" id="PTHR23324:SF39">
    <property type="entry name" value="SEC14-LIKE PROTEIN 5"/>
    <property type="match status" value="1"/>
</dbReference>
<dbReference type="InterPro" id="IPR006797">
    <property type="entry name" value="PRELI/MSF1_dom"/>
</dbReference>
<dbReference type="SUPFAM" id="SSF101576">
    <property type="entry name" value="Supernatant protein factor (SPF), C-terminal domain"/>
    <property type="match status" value="1"/>
</dbReference>
<keyword evidence="4" id="KW-1185">Reference proteome</keyword>
<dbReference type="PANTHER" id="PTHR23324">
    <property type="entry name" value="SEC14 RELATED PROTEIN"/>
    <property type="match status" value="1"/>
</dbReference>
<dbReference type="Proteomes" id="UP001166093">
    <property type="component" value="Unassembled WGS sequence"/>
</dbReference>
<dbReference type="PROSITE" id="PS50904">
    <property type="entry name" value="PRELI_MSF1"/>
    <property type="match status" value="1"/>
</dbReference>
<dbReference type="PROSITE" id="PS50866">
    <property type="entry name" value="GOLD"/>
    <property type="match status" value="1"/>
</dbReference>
<dbReference type="InterPro" id="IPR051064">
    <property type="entry name" value="SEC14/CRAL-TRIO_domain"/>
</dbReference>
<proteinExistence type="predicted"/>
<comment type="caution">
    <text evidence="3">The sequence shown here is derived from an EMBL/GenBank/DDBJ whole genome shotgun (WGS) entry which is preliminary data.</text>
</comment>
<feature type="non-terminal residue" evidence="3">
    <location>
        <position position="632"/>
    </location>
</feature>
<feature type="non-terminal residue" evidence="3">
    <location>
        <position position="1"/>
    </location>
</feature>
<protein>
    <submittedName>
        <fullName evidence="3">S14L1 protein</fullName>
    </submittedName>
</protein>
<evidence type="ECO:0000259" key="2">
    <source>
        <dbReference type="PROSITE" id="PS50904"/>
    </source>
</evidence>
<organism evidence="3 4">
    <name type="scientific">Polyodon spathula</name>
    <name type="common">North American paddlefish</name>
    <name type="synonym">Squalus spathula</name>
    <dbReference type="NCBI Taxonomy" id="7913"/>
    <lineage>
        <taxon>Eukaryota</taxon>
        <taxon>Metazoa</taxon>
        <taxon>Chordata</taxon>
        <taxon>Craniata</taxon>
        <taxon>Vertebrata</taxon>
        <taxon>Euteleostomi</taxon>
        <taxon>Actinopterygii</taxon>
        <taxon>Chondrostei</taxon>
        <taxon>Acipenseriformes</taxon>
        <taxon>Polyodontidae</taxon>
        <taxon>Polyodon</taxon>
    </lineage>
</organism>
<sequence>AYERRFPTCPQIPVFLGSEILSESRSEDGSLHVLERSCKLNVDAPRLLKKIAGVEYVYFIQKNTLNWKERTLLIEARNETFSSRVTVNETCSYSVHPENEDWTCFEQSASLDIKSFFGFENTVEKIAMKQYTANIKRGKEVIEYYLNELRVEGVAVIPRWHPPEERIQAPPSLPRLASLPESRAEVELLEPSSTEPTASDDKLHADYIERYLGQLTPMQESGLIQLRRWLQETHKGKVSYSGCFHKHCSETVQALLRDSVRSQYRLCSETQCDHSTGSAQRLSAITVQALLRDSVRSQYRLCSETQCDHSTGSAQRLSAITVQALLRDSVRSQYRLCSETQCDHSTGSAQRLSAITVQALLRDSVQAQYRLCSETLCKHSTGSAQRLSASTVQALLRDSVRSQYRLCSETLCKHSRVLFALQCNVPEGGLVPKSLYQTEEELESLDHIRLWTETIYQSASIFKGAPHEIVLEILEGCSVITWDFDILKGDVVFNIFHSKLSPQTMRKDPAVLPPIGNNVQLIERSWVLGADYSMVESPLSCREGESIQGSHITRWPGFYILQWKMKGHPFCTASALPRVDDVLATLQVSSHKCKVMYYTEVLASQDFRGSMTSLESCHSGFSQLSVSTTSSS</sequence>